<evidence type="ECO:0000313" key="14">
    <source>
        <dbReference type="EMBL" id="KEO72369.1"/>
    </source>
</evidence>
<dbReference type="Pfam" id="PF00072">
    <property type="entry name" value="Response_reg"/>
    <property type="match status" value="1"/>
</dbReference>
<dbReference type="PROSITE" id="PS50894">
    <property type="entry name" value="HPT"/>
    <property type="match status" value="1"/>
</dbReference>
<dbReference type="CDD" id="cd17546">
    <property type="entry name" value="REC_hyHK_CKI1_RcsC-like"/>
    <property type="match status" value="1"/>
</dbReference>
<comment type="caution">
    <text evidence="14">The sequence shown here is derived from an EMBL/GenBank/DDBJ whole genome shotgun (WGS) entry which is preliminary data.</text>
</comment>
<keyword evidence="3 11" id="KW-0597">Phosphoprotein</keyword>
<dbReference type="AlphaFoldDB" id="A0A074KTX7"/>
<evidence type="ECO:0000256" key="10">
    <source>
        <dbReference type="PROSITE-ProRule" id="PRU00110"/>
    </source>
</evidence>
<accession>A0A074KTX7</accession>
<keyword evidence="15" id="KW-1185">Reference proteome</keyword>
<evidence type="ECO:0000256" key="11">
    <source>
        <dbReference type="PROSITE-ProRule" id="PRU00169"/>
    </source>
</evidence>
<gene>
    <name evidence="14" type="ORF">EL17_16615</name>
</gene>
<dbReference type="eggNOG" id="COG2198">
    <property type="taxonomic scope" value="Bacteria"/>
</dbReference>
<dbReference type="Pfam" id="PF01627">
    <property type="entry name" value="Hpt"/>
    <property type="match status" value="1"/>
</dbReference>
<dbReference type="EMBL" id="JMIH01000024">
    <property type="protein sequence ID" value="KEO72369.1"/>
    <property type="molecule type" value="Genomic_DNA"/>
</dbReference>
<evidence type="ECO:0000256" key="3">
    <source>
        <dbReference type="ARBA" id="ARBA00022553"/>
    </source>
</evidence>
<evidence type="ECO:0000313" key="15">
    <source>
        <dbReference type="Proteomes" id="UP000027821"/>
    </source>
</evidence>
<keyword evidence="9" id="KW-0472">Membrane</keyword>
<dbReference type="OrthoDB" id="5343479at2"/>
<evidence type="ECO:0000256" key="8">
    <source>
        <dbReference type="ARBA" id="ARBA00023012"/>
    </source>
</evidence>
<sequence length="251" mass="29002">MKDKKVLIVDDNALNRKVFENIIRHNYLFDTAENGLIALEKLRIDHFDIILMDIQMPKLDGISTLKAIKEESLSSSPIIAVSAYSDQSDRDYFLATGFDEFIAKPIKPKHLLETIEQQLHDPSPTTVPLGDMEVEEDNTIELDEGIVKRLLKYNTPENIREVYLDFIEEAEELTSDIKKIIDEKNYPAIGEKLHIIKGNSGTLGANRIYHYSAFFEKNIKNSNFENISKDYLKLKRMLDNFRVYFGEQKII</sequence>
<keyword evidence="8" id="KW-0902">Two-component regulatory system</keyword>
<dbReference type="GO" id="GO:0000160">
    <property type="term" value="P:phosphorelay signal transduction system"/>
    <property type="evidence" value="ECO:0007669"/>
    <property type="project" value="UniProtKB-KW"/>
</dbReference>
<evidence type="ECO:0000256" key="4">
    <source>
        <dbReference type="ARBA" id="ARBA00022692"/>
    </source>
</evidence>
<feature type="domain" description="Response regulatory" evidence="12">
    <location>
        <begin position="5"/>
        <end position="119"/>
    </location>
</feature>
<evidence type="ECO:0000256" key="7">
    <source>
        <dbReference type="ARBA" id="ARBA00022989"/>
    </source>
</evidence>
<dbReference type="Gene3D" id="3.40.50.2300">
    <property type="match status" value="1"/>
</dbReference>
<dbReference type="Gene3D" id="1.20.120.160">
    <property type="entry name" value="HPT domain"/>
    <property type="match status" value="1"/>
</dbReference>
<dbReference type="GO" id="GO:0004672">
    <property type="term" value="F:protein kinase activity"/>
    <property type="evidence" value="ECO:0007669"/>
    <property type="project" value="UniProtKB-ARBA"/>
</dbReference>
<dbReference type="eggNOG" id="COG0745">
    <property type="taxonomic scope" value="Bacteria"/>
</dbReference>
<comment type="subcellular location">
    <subcellularLocation>
        <location evidence="1">Cell membrane</location>
        <topology evidence="1">Multi-pass membrane protein</topology>
    </subcellularLocation>
</comment>
<dbReference type="SMART" id="SM00448">
    <property type="entry name" value="REC"/>
    <property type="match status" value="1"/>
</dbReference>
<dbReference type="SUPFAM" id="SSF47226">
    <property type="entry name" value="Histidine-containing phosphotransfer domain, HPT domain"/>
    <property type="match status" value="1"/>
</dbReference>
<dbReference type="Proteomes" id="UP000027821">
    <property type="component" value="Unassembled WGS sequence"/>
</dbReference>
<dbReference type="InterPro" id="IPR008207">
    <property type="entry name" value="Sig_transdc_His_kin_Hpt_dom"/>
</dbReference>
<dbReference type="PANTHER" id="PTHR45339:SF1">
    <property type="entry name" value="HYBRID SIGNAL TRANSDUCTION HISTIDINE KINASE J"/>
    <property type="match status" value="1"/>
</dbReference>
<keyword evidence="2" id="KW-1003">Cell membrane</keyword>
<evidence type="ECO:0000256" key="6">
    <source>
        <dbReference type="ARBA" id="ARBA00022840"/>
    </source>
</evidence>
<dbReference type="PANTHER" id="PTHR45339">
    <property type="entry name" value="HYBRID SIGNAL TRANSDUCTION HISTIDINE KINASE J"/>
    <property type="match status" value="1"/>
</dbReference>
<evidence type="ECO:0000256" key="1">
    <source>
        <dbReference type="ARBA" id="ARBA00004651"/>
    </source>
</evidence>
<organism evidence="14 15">
    <name type="scientific">Anditalea andensis</name>
    <dbReference type="NCBI Taxonomy" id="1048983"/>
    <lineage>
        <taxon>Bacteria</taxon>
        <taxon>Pseudomonadati</taxon>
        <taxon>Bacteroidota</taxon>
        <taxon>Cytophagia</taxon>
        <taxon>Cytophagales</taxon>
        <taxon>Cytophagaceae</taxon>
        <taxon>Anditalea</taxon>
    </lineage>
</organism>
<keyword evidence="5" id="KW-0547">Nucleotide-binding</keyword>
<evidence type="ECO:0000259" key="13">
    <source>
        <dbReference type="PROSITE" id="PS50894"/>
    </source>
</evidence>
<dbReference type="InterPro" id="IPR036641">
    <property type="entry name" value="HPT_dom_sf"/>
</dbReference>
<dbReference type="GO" id="GO:0005886">
    <property type="term" value="C:plasma membrane"/>
    <property type="evidence" value="ECO:0007669"/>
    <property type="project" value="UniProtKB-SubCell"/>
</dbReference>
<reference evidence="14 15" key="1">
    <citation type="submission" date="2014-04" db="EMBL/GenBank/DDBJ databases">
        <title>Characterization and application of a salt tolerant electro-active bacterium.</title>
        <authorList>
            <person name="Yang L."/>
            <person name="Wei S."/>
            <person name="Tay Q.X.M."/>
        </authorList>
    </citation>
    <scope>NUCLEOTIDE SEQUENCE [LARGE SCALE GENOMIC DNA]</scope>
    <source>
        <strain evidence="14 15">LY1</strain>
    </source>
</reference>
<dbReference type="STRING" id="1048983.EL17_16615"/>
<name>A0A074KTX7_9BACT</name>
<keyword evidence="6" id="KW-0067">ATP-binding</keyword>
<dbReference type="GO" id="GO:0005524">
    <property type="term" value="F:ATP binding"/>
    <property type="evidence" value="ECO:0007669"/>
    <property type="project" value="UniProtKB-KW"/>
</dbReference>
<dbReference type="InterPro" id="IPR011006">
    <property type="entry name" value="CheY-like_superfamily"/>
</dbReference>
<keyword evidence="7" id="KW-1133">Transmembrane helix</keyword>
<dbReference type="InterPro" id="IPR001789">
    <property type="entry name" value="Sig_transdc_resp-reg_receiver"/>
</dbReference>
<evidence type="ECO:0000259" key="12">
    <source>
        <dbReference type="PROSITE" id="PS50110"/>
    </source>
</evidence>
<evidence type="ECO:0000256" key="2">
    <source>
        <dbReference type="ARBA" id="ARBA00022475"/>
    </source>
</evidence>
<keyword evidence="4" id="KW-0812">Transmembrane</keyword>
<protein>
    <submittedName>
        <fullName evidence="14">Response regulator receiver protein</fullName>
    </submittedName>
</protein>
<proteinExistence type="predicted"/>
<feature type="domain" description="HPt" evidence="13">
    <location>
        <begin position="155"/>
        <end position="251"/>
    </location>
</feature>
<evidence type="ECO:0000256" key="9">
    <source>
        <dbReference type="ARBA" id="ARBA00023136"/>
    </source>
</evidence>
<evidence type="ECO:0000256" key="5">
    <source>
        <dbReference type="ARBA" id="ARBA00022741"/>
    </source>
</evidence>
<feature type="modified residue" description="Phosphohistidine" evidence="10">
    <location>
        <position position="194"/>
    </location>
</feature>
<dbReference type="SUPFAM" id="SSF52172">
    <property type="entry name" value="CheY-like"/>
    <property type="match status" value="1"/>
</dbReference>
<dbReference type="PROSITE" id="PS50110">
    <property type="entry name" value="RESPONSE_REGULATORY"/>
    <property type="match status" value="1"/>
</dbReference>
<feature type="modified residue" description="4-aspartylphosphate" evidence="11">
    <location>
        <position position="53"/>
    </location>
</feature>